<name>A0A150X7V7_ROSEK</name>
<dbReference type="EMBL" id="LQZQ01000045">
    <property type="protein sequence ID" value="KYG74815.1"/>
    <property type="molecule type" value="Genomic_DNA"/>
</dbReference>
<keyword evidence="2" id="KW-1185">Reference proteome</keyword>
<comment type="caution">
    <text evidence="1">The sequence shown here is derived from an EMBL/GenBank/DDBJ whole genome shotgun (WGS) entry which is preliminary data.</text>
</comment>
<protein>
    <submittedName>
        <fullName evidence="1">Uncharacterized protein</fullName>
    </submittedName>
</protein>
<gene>
    <name evidence="1" type="ORF">MB14_06315</name>
</gene>
<dbReference type="RefSeq" id="WP_062592180.1">
    <property type="nucleotide sequence ID" value="NZ_LQZQ01000045.1"/>
</dbReference>
<evidence type="ECO:0000313" key="2">
    <source>
        <dbReference type="Proteomes" id="UP000075583"/>
    </source>
</evidence>
<reference evidence="1" key="1">
    <citation type="submission" date="2016-01" db="EMBL/GenBank/DDBJ databases">
        <title>Genome sequencing of Roseivirga ehrenbergii KMM 6017.</title>
        <authorList>
            <person name="Selvaratnam C."/>
            <person name="Thevarajoo S."/>
            <person name="Goh K.M."/>
            <person name="Ee R."/>
            <person name="Chan K.-G."/>
            <person name="Chong C.S."/>
        </authorList>
    </citation>
    <scope>NUCLEOTIDE SEQUENCE [LARGE SCALE GENOMIC DNA]</scope>
    <source>
        <strain evidence="1">KMM 6017</strain>
    </source>
</reference>
<dbReference type="STRING" id="279360.MB14_06315"/>
<dbReference type="AlphaFoldDB" id="A0A150X7V7"/>
<dbReference type="OrthoDB" id="655095at2"/>
<accession>A0A150X7V7</accession>
<evidence type="ECO:0000313" key="1">
    <source>
        <dbReference type="EMBL" id="KYG74815.1"/>
    </source>
</evidence>
<proteinExistence type="predicted"/>
<dbReference type="Proteomes" id="UP000075583">
    <property type="component" value="Unassembled WGS sequence"/>
</dbReference>
<organism evidence="1 2">
    <name type="scientific">Roseivirga ehrenbergii (strain DSM 102268 / JCM 13514 / KCTC 12282 / NCIMB 14502 / KMM 6017)</name>
    <dbReference type="NCBI Taxonomy" id="279360"/>
    <lineage>
        <taxon>Bacteria</taxon>
        <taxon>Pseudomonadati</taxon>
        <taxon>Bacteroidota</taxon>
        <taxon>Cytophagia</taxon>
        <taxon>Cytophagales</taxon>
        <taxon>Roseivirgaceae</taxon>
        <taxon>Roseivirga</taxon>
    </lineage>
</organism>
<sequence length="252" mass="29248">MKTLLFIGHPGHELLAYKFLRKHKPLVVFLTTGSGNTGNPRIQGSIELLESLGPKVFKPFEPFTDRQIYNLIMEGNFDEFAKVKSALKEFIKEHNVKRIVGDALEGFNPSHDLCRYLINGTVQDLSSNSSLANYDFLQDEVFKNVDTLKNKDDIILTLDDDELQDKLSACRVYSQLKFEVDRFFNKYGVDFFRLEYFRKITNTNQISTWEAKMPFYEIHGRKRVEEGIYKNALLFEDHMKPLANFLLKTTGQ</sequence>